<evidence type="ECO:0000313" key="2">
    <source>
        <dbReference type="Proteomes" id="UP000490800"/>
    </source>
</evidence>
<dbReference type="EMBL" id="RHLK01000001">
    <property type="protein sequence ID" value="MVO98141.1"/>
    <property type="molecule type" value="Genomic_DNA"/>
</dbReference>
<dbReference type="RefSeq" id="WP_157332052.1">
    <property type="nucleotide sequence ID" value="NZ_RHLK01000001.1"/>
</dbReference>
<gene>
    <name evidence="1" type="ORF">EDM21_01035</name>
</gene>
<protein>
    <submittedName>
        <fullName evidence="1">Uncharacterized protein</fullName>
    </submittedName>
</protein>
<keyword evidence="2" id="KW-1185">Reference proteome</keyword>
<dbReference type="AlphaFoldDB" id="A0A7X3FER4"/>
<evidence type="ECO:0000313" key="1">
    <source>
        <dbReference type="EMBL" id="MVO98141.1"/>
    </source>
</evidence>
<accession>A0A7X3FER4</accession>
<dbReference type="Proteomes" id="UP000490800">
    <property type="component" value="Unassembled WGS sequence"/>
</dbReference>
<name>A0A7X3FER4_9BACL</name>
<comment type="caution">
    <text evidence="1">The sequence shown here is derived from an EMBL/GenBank/DDBJ whole genome shotgun (WGS) entry which is preliminary data.</text>
</comment>
<dbReference type="OrthoDB" id="2618743at2"/>
<reference evidence="1 2" key="1">
    <citation type="journal article" date="2019" name="Microorganisms">
        <title>Paenibacillus lutrae sp. nov., A Chitinolytic Species Isolated from A River Otter in Castril Natural Park, Granada, Spain.</title>
        <authorList>
            <person name="Rodriguez M."/>
            <person name="Reina J.C."/>
            <person name="Bejar V."/>
            <person name="Llamas I."/>
        </authorList>
    </citation>
    <scope>NUCLEOTIDE SEQUENCE [LARGE SCALE GENOMIC DNA]</scope>
    <source>
        <strain evidence="1 2">N10</strain>
    </source>
</reference>
<proteinExistence type="predicted"/>
<organism evidence="1 2">
    <name type="scientific">Paenibacillus lutrae</name>
    <dbReference type="NCBI Taxonomy" id="2078573"/>
    <lineage>
        <taxon>Bacteria</taxon>
        <taxon>Bacillati</taxon>
        <taxon>Bacillota</taxon>
        <taxon>Bacilli</taxon>
        <taxon>Bacillales</taxon>
        <taxon>Paenibacillaceae</taxon>
        <taxon>Paenibacillus</taxon>
    </lineage>
</organism>
<sequence length="141" mass="17001">MSYLLRLNQMKNQNYHELFPGVLTKGYRNAESVYIEDDLFVFLKPAIKNGYEPFECFHRFEIPKENWFRIISGFVLIREYLYNHQTTELTEYIQPHFQTLTESTLTKYLKNRVQIDEMIHDLITWIEEQLITNKCITLIGI</sequence>